<name>F5BD22_9NIDO</name>
<dbReference type="EMBL" id="KX656707">
    <property type="protein sequence ID" value="APP93397.1"/>
    <property type="molecule type" value="Genomic_RNA"/>
</dbReference>
<proteinExistence type="predicted"/>
<keyword evidence="2" id="KW-0946">Virion</keyword>
<keyword evidence="1" id="KW-1133">Transmembrane helix</keyword>
<dbReference type="EMBL" id="KX656718">
    <property type="protein sequence ID" value="APP93540.1"/>
    <property type="molecule type" value="Genomic_RNA"/>
</dbReference>
<keyword evidence="1" id="KW-0472">Membrane</keyword>
<dbReference type="InterPro" id="IPR001332">
    <property type="entry name" value="Arteri_GP5"/>
</dbReference>
<evidence type="ECO:0000313" key="6">
    <source>
        <dbReference type="EMBL" id="APP93332.1"/>
    </source>
</evidence>
<dbReference type="EMBL" id="KX656721">
    <property type="protein sequence ID" value="APP93579.1"/>
    <property type="molecule type" value="Genomic_RNA"/>
</dbReference>
<protein>
    <submittedName>
        <fullName evidence="4">M protein</fullName>
    </submittedName>
    <submittedName>
        <fullName evidence="2">Non-glycosylated envelope protein</fullName>
    </submittedName>
</protein>
<dbReference type="EMBL" id="KX656715">
    <property type="protein sequence ID" value="APP93501.1"/>
    <property type="molecule type" value="Genomic_RNA"/>
</dbReference>
<evidence type="ECO:0000313" key="8">
    <source>
        <dbReference type="EMBL" id="APP93358.1"/>
    </source>
</evidence>
<reference evidence="3" key="3">
    <citation type="journal article" date="2014" name="PLoS ONE">
        <title>High genetic diversity and adaptive potential of two simian hemorrhagic Fever viruses in a wild primate population.</title>
        <authorList>
            <person name="Bailey A.L."/>
            <person name="Lauck M."/>
            <person name="Weiler A."/>
            <person name="Sibley S.D."/>
            <person name="Dinis J.M."/>
            <person name="Bergman Z."/>
            <person name="Nelson C.W."/>
            <person name="Correll M."/>
            <person name="Gleicher M."/>
            <person name="Hyeroba D."/>
            <person name="Tumukunde A."/>
            <person name="Weny G."/>
            <person name="Chapman C."/>
            <person name="Kuhn J.H."/>
            <person name="Hughes A.L."/>
            <person name="Friedrich T.C."/>
            <person name="Goldberg T.L."/>
            <person name="O'Connor D.H."/>
        </authorList>
    </citation>
    <scope>NUCLEOTIDE SEQUENCE</scope>
    <source>
        <strain evidence="3">SHFV-krc1</strain>
    </source>
</reference>
<dbReference type="EMBL" id="KX656704">
    <property type="protein sequence ID" value="APP93358.1"/>
    <property type="molecule type" value="Genomic_RNA"/>
</dbReference>
<evidence type="ECO:0000313" key="5">
    <source>
        <dbReference type="EMBL" id="APP93319.1"/>
    </source>
</evidence>
<evidence type="ECO:0000313" key="25">
    <source>
        <dbReference type="EMBL" id="APP93579.1"/>
    </source>
</evidence>
<dbReference type="GO" id="GO:0019031">
    <property type="term" value="C:viral envelope"/>
    <property type="evidence" value="ECO:0007669"/>
    <property type="project" value="UniProtKB-KW"/>
</dbReference>
<evidence type="ECO:0000313" key="7">
    <source>
        <dbReference type="EMBL" id="APP93345.1"/>
    </source>
</evidence>
<dbReference type="EMBL" id="KX656717">
    <property type="protein sequence ID" value="APP93527.1"/>
    <property type="molecule type" value="Genomic_RNA"/>
</dbReference>
<evidence type="ECO:0000313" key="9">
    <source>
        <dbReference type="EMBL" id="APP93371.1"/>
    </source>
</evidence>
<evidence type="ECO:0000313" key="13">
    <source>
        <dbReference type="EMBL" id="APP93423.1"/>
    </source>
</evidence>
<dbReference type="EMBL" id="KX656713">
    <property type="protein sequence ID" value="APP93475.1"/>
    <property type="molecule type" value="Genomic_RNA"/>
</dbReference>
<dbReference type="EMBL" id="KX656705">
    <property type="protein sequence ID" value="APP93371.1"/>
    <property type="molecule type" value="Genomic_RNA"/>
</dbReference>
<evidence type="ECO:0000313" key="2">
    <source>
        <dbReference type="EMBL" id="AEC48056.1"/>
    </source>
</evidence>
<feature type="transmembrane region" description="Helical" evidence="1">
    <location>
        <begin position="36"/>
        <end position="52"/>
    </location>
</feature>
<evidence type="ECO:0000313" key="10">
    <source>
        <dbReference type="EMBL" id="APP93384.1"/>
    </source>
</evidence>
<dbReference type="EMBL" id="KC787607">
    <property type="protein sequence ID" value="AHH53541.1"/>
    <property type="molecule type" value="Genomic_RNA"/>
</dbReference>
<evidence type="ECO:0000313" key="17">
    <source>
        <dbReference type="EMBL" id="APP93475.1"/>
    </source>
</evidence>
<dbReference type="EMBL" id="KX656710">
    <property type="protein sequence ID" value="APP93436.1"/>
    <property type="molecule type" value="Genomic_RNA"/>
</dbReference>
<reference evidence="3" key="2">
    <citation type="submission" date="2013-03" db="EMBL/GenBank/DDBJ databases">
        <authorList>
            <person name="Bailey A."/>
            <person name="Lauck M."/>
            <person name="Friedrich T."/>
            <person name="Goldberg T."/>
            <person name="O'Connor D."/>
        </authorList>
    </citation>
    <scope>NUCLEOTIDE SEQUENCE</scope>
    <source>
        <strain evidence="3">SHFV-krc1</strain>
    </source>
</reference>
<evidence type="ECO:0000313" key="15">
    <source>
        <dbReference type="EMBL" id="APP93449.1"/>
    </source>
</evidence>
<dbReference type="EMBL" id="KX656714">
    <property type="protein sequence ID" value="APP93488.1"/>
    <property type="molecule type" value="Genomic_RNA"/>
</dbReference>
<evidence type="ECO:0000313" key="3">
    <source>
        <dbReference type="EMBL" id="AHH53541.1"/>
    </source>
</evidence>
<evidence type="ECO:0000313" key="23">
    <source>
        <dbReference type="EMBL" id="APP93553.1"/>
    </source>
</evidence>
<accession>F5BD22</accession>
<evidence type="ECO:0000313" key="21">
    <source>
        <dbReference type="EMBL" id="APP93527.1"/>
    </source>
</evidence>
<dbReference type="EMBL" id="KX656700">
    <property type="protein sequence ID" value="APP93306.1"/>
    <property type="molecule type" value="Genomic_RNA"/>
</dbReference>
<dbReference type="EMBL" id="KX656722">
    <property type="protein sequence ID" value="APP93592.1"/>
    <property type="molecule type" value="Genomic_RNA"/>
</dbReference>
<sequence>MVSKICSDPGYTTLAFTMGPVCIALLRLFRPSIRGIVCLLCIGCLAYAATAFNTHSLATIVTIAFSIIYLAYVFIRWLVVRCRLCRVGPRYMFSPSSFIESSLGRIAIPDSTTGLVSRRPGTTLANGKLVPDVKMMVLAGRVAAKKGLVHLRKYGWQTKKQ</sequence>
<dbReference type="EMBL" id="KX656712">
    <property type="protein sequence ID" value="APP93462.1"/>
    <property type="molecule type" value="Genomic_RNA"/>
</dbReference>
<dbReference type="EMBL" id="KX656701">
    <property type="protein sequence ID" value="APP93319.1"/>
    <property type="molecule type" value="Genomic_RNA"/>
</dbReference>
<reference evidence="2" key="1">
    <citation type="journal article" date="2011" name="PLoS ONE">
        <title>Novel, divergent simian hemorrhagic fever viruses in a wild Ugandan red colobus monkey discovered using direct pyrosequencing.</title>
        <authorList>
            <person name="Lauck M."/>
            <person name="Hyeroba D."/>
            <person name="Tumukunde A."/>
            <person name="Weny G."/>
            <person name="Lank S.M."/>
            <person name="Chapman C.A."/>
            <person name="O'Connor D.H."/>
            <person name="Friedrich T.C."/>
            <person name="Goldberg T.L."/>
        </authorList>
    </citation>
    <scope>NUCLEOTIDE SEQUENCE</scope>
    <source>
        <strain evidence="2">Krc1</strain>
    </source>
</reference>
<dbReference type="EMBL" id="KX656711">
    <property type="protein sequence ID" value="APP93449.1"/>
    <property type="molecule type" value="Genomic_RNA"/>
</dbReference>
<dbReference type="EMBL" id="KX656720">
    <property type="protein sequence ID" value="APP93566.1"/>
    <property type="molecule type" value="Genomic_RNA"/>
</dbReference>
<evidence type="ECO:0000313" key="11">
    <source>
        <dbReference type="EMBL" id="APP93397.1"/>
    </source>
</evidence>
<dbReference type="EMBL" id="KX656706">
    <property type="protein sequence ID" value="APP93384.1"/>
    <property type="molecule type" value="Genomic_RNA"/>
</dbReference>
<dbReference type="EMBL" id="KX656719">
    <property type="protein sequence ID" value="APP93553.1"/>
    <property type="molecule type" value="Genomic_RNA"/>
</dbReference>
<evidence type="ECO:0000313" key="14">
    <source>
        <dbReference type="EMBL" id="APP93436.1"/>
    </source>
</evidence>
<evidence type="ECO:0000313" key="4">
    <source>
        <dbReference type="EMBL" id="APP93306.1"/>
    </source>
</evidence>
<dbReference type="EMBL" id="KX656708">
    <property type="protein sequence ID" value="APP93410.1"/>
    <property type="molecule type" value="Genomic_RNA"/>
</dbReference>
<reference evidence="4" key="4">
    <citation type="submission" date="2016-07" db="EMBL/GenBank/DDBJ databases">
        <title>Within-host evolution and adaptation of simian arteriviruses in cynomolgus (crab-eating) macaques.</title>
        <authorList>
            <person name="Moncla L.H."/>
            <person name="Weiler A.M."/>
            <person name="Barry G."/>
            <person name="Weinfurter J.T."/>
            <person name="Dinis J.M."/>
            <person name="Charlier O."/>
            <person name="Lauck M."/>
            <person name="Bailey A.L."/>
            <person name="Wahl-Jensen V."/>
            <person name="Nelson C.W."/>
            <person name="Johnson J.C."/>
            <person name="Cai Y."/>
            <person name="Goldberg T.L."/>
            <person name="O'Connor D.H."/>
            <person name="Jahrling P.B."/>
            <person name="Kuhn J.H."/>
            <person name="Friedrich T.C."/>
        </authorList>
    </citation>
    <scope>NUCLEOTIDE SEQUENCE</scope>
    <source>
        <strain evidence="12">Crab_eating_macaque_1_KRCV-1_d10</strain>
        <strain evidence="13">Crab_eating_macaque_1_KRCV-1_d21</strain>
        <strain evidence="14">Crab_eating_macaque_1_KRCV-1_d3</strain>
        <strain evidence="15">Crab_eating_macaque_1_KRCV-1_d5</strain>
        <strain evidence="16">Crab_eating_macaque_1_KRCV-1_d8</strain>
        <strain evidence="7">Crab_eating_macaque_2_KRCV-1_d10</strain>
        <strain evidence="8">Crab_eating_macaque_2_KRCV-1_d21</strain>
        <strain evidence="17">Crab_eating_macaque_2_KRCV-1_d3</strain>
        <strain evidence="18">Crab_eating_macaque_2_KRCV-1_d5</strain>
        <strain evidence="19">Crab_eating_macaque_2_KRCV-1_d8</strain>
        <strain evidence="20">Crab_eating_macaque_3_KRCV-1_d10</strain>
        <strain evidence="11">Crab_eating_macaque_3_KRCV-1_d14</strain>
        <strain evidence="10">Crab_eating_macaque_3_KRCV-1_d21</strain>
        <strain evidence="21">Crab_eating_macaque_3_KRCV-1_d3</strain>
        <strain evidence="22">Crab_eating_macaque_3_KRCV-1_d5</strain>
        <strain evidence="23">Crab_eating_macaque_3_KRCV-1_d8</strain>
        <strain evidence="24">Crab_eating_macaque_4_KRCV-1_d10</strain>
        <strain evidence="9">Crab_eating_macaque_4_KRCV-1_d14</strain>
        <strain evidence="25">Crab_eating_macaque_4_KRCV-1_d3</strain>
        <strain evidence="26">Crab_eating_macaque_4_KRCV-1_d5</strain>
        <strain evidence="27">Crab_eating_macaque_4_KRCV-1_d8</strain>
        <strain evidence="6">KRCV-1_P4-D12</strain>
        <strain evidence="5">KRCV-1_P4-D7</strain>
        <strain evidence="4">Rh-KRCV-1</strain>
    </source>
</reference>
<evidence type="ECO:0000313" key="16">
    <source>
        <dbReference type="EMBL" id="APP93462.1"/>
    </source>
</evidence>
<keyword evidence="2" id="KW-0261">Viral envelope protein</keyword>
<feature type="transmembrane region" description="Helical" evidence="1">
    <location>
        <begin position="12"/>
        <end position="29"/>
    </location>
</feature>
<dbReference type="EMBL" id="KX656723">
    <property type="protein sequence ID" value="APP93605.1"/>
    <property type="molecule type" value="Genomic_RNA"/>
</dbReference>
<dbReference type="EMBL" id="KX656716">
    <property type="protein sequence ID" value="APP93514.1"/>
    <property type="molecule type" value="Genomic_RNA"/>
</dbReference>
<dbReference type="Pfam" id="PF00951">
    <property type="entry name" value="Arteri_Gl"/>
    <property type="match status" value="1"/>
</dbReference>
<evidence type="ECO:0000313" key="24">
    <source>
        <dbReference type="EMBL" id="APP93566.1"/>
    </source>
</evidence>
<keyword evidence="1" id="KW-0812">Transmembrane</keyword>
<evidence type="ECO:0000256" key="1">
    <source>
        <dbReference type="SAM" id="Phobius"/>
    </source>
</evidence>
<organism evidence="2">
    <name type="scientific">Kibale red colobus virus 1</name>
    <dbReference type="NCBI Taxonomy" id="1885929"/>
    <lineage>
        <taxon>Viruses</taxon>
        <taxon>Riboviria</taxon>
        <taxon>Orthornavirae</taxon>
        <taxon>Pisuviricota</taxon>
        <taxon>Pisoniviricetes</taxon>
        <taxon>Nidovirales</taxon>
        <taxon>Arnidovirineae</taxon>
        <taxon>Arteriviridae</taxon>
        <taxon>Simarterivirinae</taxon>
        <taxon>Zetaarterivirus</taxon>
        <taxon>Zetaarterivirus ugarco</taxon>
        <taxon>Zetaarterivirus ugarco 1</taxon>
    </lineage>
</organism>
<evidence type="ECO:0000313" key="27">
    <source>
        <dbReference type="EMBL" id="APP93605.1"/>
    </source>
</evidence>
<dbReference type="EMBL" id="HQ845737">
    <property type="protein sequence ID" value="AEC48056.1"/>
    <property type="molecule type" value="Genomic_RNA"/>
</dbReference>
<dbReference type="EMBL" id="KX656709">
    <property type="protein sequence ID" value="APP93423.1"/>
    <property type="molecule type" value="Genomic_RNA"/>
</dbReference>
<dbReference type="EMBL" id="KX656702">
    <property type="protein sequence ID" value="APP93332.1"/>
    <property type="molecule type" value="Genomic_RNA"/>
</dbReference>
<evidence type="ECO:0000313" key="12">
    <source>
        <dbReference type="EMBL" id="APP93410.1"/>
    </source>
</evidence>
<accession>A0A1L5YNW7</accession>
<evidence type="ECO:0000313" key="26">
    <source>
        <dbReference type="EMBL" id="APP93592.1"/>
    </source>
</evidence>
<evidence type="ECO:0000313" key="22">
    <source>
        <dbReference type="EMBL" id="APP93540.1"/>
    </source>
</evidence>
<dbReference type="EMBL" id="KX656703">
    <property type="protein sequence ID" value="APP93345.1"/>
    <property type="molecule type" value="Genomic_RNA"/>
</dbReference>
<evidence type="ECO:0000313" key="19">
    <source>
        <dbReference type="EMBL" id="APP93501.1"/>
    </source>
</evidence>
<evidence type="ECO:0000313" key="18">
    <source>
        <dbReference type="EMBL" id="APP93488.1"/>
    </source>
</evidence>
<evidence type="ECO:0000313" key="20">
    <source>
        <dbReference type="EMBL" id="APP93514.1"/>
    </source>
</evidence>
<feature type="transmembrane region" description="Helical" evidence="1">
    <location>
        <begin position="58"/>
        <end position="79"/>
    </location>
</feature>